<sequence>MAANLLNEDGQNPFLNPLIVKNIFSFMPFDTADFANVRLVCKLWCEESLSIWRKNAVISVTDGNEKKRKVKAITNSNYLQLCDSENDEYQLNKYPFRNFAITNCVISLDKRDDPDFLKFWQEIGPTMTTLLIQDSGFYQVEAFRQIILRLTPNLVSLTLRNNSHRYGDDESIDDIFDPRIPEFPQKNLVYLEIEFDVDGETERWMPLRKSDVSKWWYCDVFQISWTELFCQFPMIQEIKLVSTPLFDELLPNILETIQDIREEVDDPQYLSCLKKLDIQDAVLCPEEFEFIPKYVTLFHKVKLPLTKFSFEIGSRTGIKTFKRLLEVHAGTLEELAVSRVYPRLPVRSFPFGVTFGALTKFEVVGNWLANLNFLSYMPNLKTVSLCSGRDEIFDPRKLRGERKLDYKSVLQIVGNTKLEELSNSGVVVPSLEKFINVEEVCDGSQIELLSKLMPNLKHFRAGLGTEGFRMVCKVWKKMEHLEIRPFQVDEMGLLGTGMVNGEKYYYHHPNLTDLTELKSFRIGYVDLRKANIKYNLTNASIMNGVLELNNLQNIDACLSKKITREVRAQLLDKFPQGDNKLFVI</sequence>
<evidence type="ECO:0008006" key="3">
    <source>
        <dbReference type="Google" id="ProtNLM"/>
    </source>
</evidence>
<organism evidence="1 2">
    <name type="scientific">Orchesella dallaii</name>
    <dbReference type="NCBI Taxonomy" id="48710"/>
    <lineage>
        <taxon>Eukaryota</taxon>
        <taxon>Metazoa</taxon>
        <taxon>Ecdysozoa</taxon>
        <taxon>Arthropoda</taxon>
        <taxon>Hexapoda</taxon>
        <taxon>Collembola</taxon>
        <taxon>Entomobryomorpha</taxon>
        <taxon>Entomobryoidea</taxon>
        <taxon>Orchesellidae</taxon>
        <taxon>Orchesellinae</taxon>
        <taxon>Orchesella</taxon>
    </lineage>
</organism>
<proteinExistence type="predicted"/>
<keyword evidence="2" id="KW-1185">Reference proteome</keyword>
<dbReference type="SUPFAM" id="SSF52047">
    <property type="entry name" value="RNI-like"/>
    <property type="match status" value="1"/>
</dbReference>
<evidence type="ECO:0000313" key="2">
    <source>
        <dbReference type="Proteomes" id="UP001642540"/>
    </source>
</evidence>
<dbReference type="Proteomes" id="UP001642540">
    <property type="component" value="Unassembled WGS sequence"/>
</dbReference>
<protein>
    <recommendedName>
        <fullName evidence="3">F-box domain-containing protein</fullName>
    </recommendedName>
</protein>
<comment type="caution">
    <text evidence="1">The sequence shown here is derived from an EMBL/GenBank/DDBJ whole genome shotgun (WGS) entry which is preliminary data.</text>
</comment>
<accession>A0ABP1S026</accession>
<name>A0ABP1S026_9HEXA</name>
<dbReference type="InterPro" id="IPR032675">
    <property type="entry name" value="LRR_dom_sf"/>
</dbReference>
<evidence type="ECO:0000313" key="1">
    <source>
        <dbReference type="EMBL" id="CAL8140262.1"/>
    </source>
</evidence>
<reference evidence="1 2" key="1">
    <citation type="submission" date="2024-08" db="EMBL/GenBank/DDBJ databases">
        <authorList>
            <person name="Cucini C."/>
            <person name="Frati F."/>
        </authorList>
    </citation>
    <scope>NUCLEOTIDE SEQUENCE [LARGE SCALE GENOMIC DNA]</scope>
</reference>
<dbReference type="Gene3D" id="3.80.10.10">
    <property type="entry name" value="Ribonuclease Inhibitor"/>
    <property type="match status" value="1"/>
</dbReference>
<gene>
    <name evidence="1" type="ORF">ODALV1_LOCUS28213</name>
</gene>
<dbReference type="EMBL" id="CAXLJM020000135">
    <property type="protein sequence ID" value="CAL8140262.1"/>
    <property type="molecule type" value="Genomic_DNA"/>
</dbReference>